<evidence type="ECO:0000313" key="2">
    <source>
        <dbReference type="Proteomes" id="UP000006820"/>
    </source>
</evidence>
<accession>Q5YMK1</accession>
<gene>
    <name evidence="1" type="ordered locus">PNF1_640</name>
</gene>
<organism evidence="1 2">
    <name type="scientific">Nocardia farcinica (strain IFM 10152)</name>
    <dbReference type="NCBI Taxonomy" id="247156"/>
    <lineage>
        <taxon>Bacteria</taxon>
        <taxon>Bacillati</taxon>
        <taxon>Actinomycetota</taxon>
        <taxon>Actinomycetes</taxon>
        <taxon>Mycobacteriales</taxon>
        <taxon>Nocardiaceae</taxon>
        <taxon>Nocardia</taxon>
    </lineage>
</organism>
<dbReference type="RefSeq" id="WP_011212272.1">
    <property type="nucleotide sequence ID" value="NC_006362.1"/>
</dbReference>
<sequence length="517" mass="55787">MTSEQGLACDPIVDLDAANAWESLPVRRRRRHRVTVLLDPLDDAAVVAALLDVHDQTGPVVTVHPTPATHSSSALALDILAALGRPVRYLAAEKANAPSSLWHAVRAWVAAEDIERLVVLRAQRLHKDSWNALLDLWRETGVGLVLVCHATSRPAVLAMLPAGVNPRVVAPVSTLLRHFPPERSPDVDAEVEVLPDVPDADVVAFRAEAFRRLSRTDFAQVDEVYRAGMAAACRWLHGHPGPVLPTTRAEEALRRMGPTGVRSLELRRGAEALAQRYDESELRHIAVGLLCLNGPRSSEMHKLPYRFDDDDGLDCFLTGLVADSPTRNHTITLLRGAQAGALLHGLLIQLPGHLTRAAGPGMTGRPITAAVAARIRAGTVSPVHAAALACALFTGFDRHELARIPIAGLSMDAGMLRWNNAERYLFDRSPIWVVTSVPRRARPMLAAARTFLGLRGVEPKKSLFTGAISSAGQIVPTTAARAGIALPTTISAAGSWTGTATAWWVGSPLHNDMDYSR</sequence>
<protein>
    <submittedName>
        <fullName evidence="1">Uncharacterized protein</fullName>
    </submittedName>
</protein>
<dbReference type="KEGG" id="nfa:PNF1_640"/>
<evidence type="ECO:0000313" key="1">
    <source>
        <dbReference type="EMBL" id="BAD60590.1"/>
    </source>
</evidence>
<dbReference type="GeneID" id="61136518"/>
<dbReference type="OrthoDB" id="4504263at2"/>
<dbReference type="HOGENOM" id="CLU_600844_0_0_11"/>
<dbReference type="eggNOG" id="ENOG502ZRCB">
    <property type="taxonomic scope" value="Bacteria"/>
</dbReference>
<geneLocation type="plasmid" evidence="1 2">
    <name>pNF1</name>
</geneLocation>
<dbReference type="AlphaFoldDB" id="Q5YMK1"/>
<keyword evidence="2" id="KW-1185">Reference proteome</keyword>
<name>Q5YMK1_NOCFA</name>
<proteinExistence type="predicted"/>
<keyword evidence="1" id="KW-0614">Plasmid</keyword>
<dbReference type="Proteomes" id="UP000006820">
    <property type="component" value="Plasmid pNF1"/>
</dbReference>
<reference evidence="1 2" key="1">
    <citation type="journal article" date="2004" name="Proc. Natl. Acad. Sci. U.S.A.">
        <title>The complete genomic sequence of Nocardia farcinica IFM 10152.</title>
        <authorList>
            <person name="Ishikawa J."/>
            <person name="Yamashita A."/>
            <person name="Mikami Y."/>
            <person name="Hoshino Y."/>
            <person name="Kurita H."/>
            <person name="Hotta K."/>
            <person name="Shiba T."/>
            <person name="Hattori M."/>
        </authorList>
    </citation>
    <scope>NUCLEOTIDE SEQUENCE [LARGE SCALE GENOMIC DNA]</scope>
    <source>
        <strain evidence="1 2">IFM 10152</strain>
        <plasmid evidence="2">Plasmid pNF1</plasmid>
    </source>
</reference>
<dbReference type="EMBL" id="AP006619">
    <property type="protein sequence ID" value="BAD60590.1"/>
    <property type="molecule type" value="Genomic_DNA"/>
</dbReference>